<dbReference type="InterPro" id="IPR001920">
    <property type="entry name" value="Asp/Glu_race"/>
</dbReference>
<reference evidence="8 9" key="1">
    <citation type="submission" date="2018-11" db="EMBL/GenBank/DDBJ databases">
        <title>Genomic Encyclopedia of Type Strains, Phase IV (KMG-IV): sequencing the most valuable type-strain genomes for metagenomic binning, comparative biology and taxonomic classification.</title>
        <authorList>
            <person name="Goeker M."/>
        </authorList>
    </citation>
    <scope>NUCLEOTIDE SEQUENCE [LARGE SCALE GENOMIC DNA]</scope>
    <source>
        <strain evidence="8 9">DSM 27238</strain>
    </source>
</reference>
<evidence type="ECO:0000256" key="2">
    <source>
        <dbReference type="ARBA" id="ARBA00013090"/>
    </source>
</evidence>
<dbReference type="EC" id="5.1.1.3" evidence="2 7"/>
<dbReference type="PROSITE" id="PS00923">
    <property type="entry name" value="ASP_GLU_RACEMASE_1"/>
    <property type="match status" value="1"/>
</dbReference>
<dbReference type="EMBL" id="RKQP01000005">
    <property type="protein sequence ID" value="RPE82552.1"/>
    <property type="molecule type" value="Genomic_DNA"/>
</dbReference>
<dbReference type="InterPro" id="IPR015942">
    <property type="entry name" value="Asp/Glu/hydantoin_racemase"/>
</dbReference>
<dbReference type="FunFam" id="3.40.50.1860:FF:000001">
    <property type="entry name" value="Glutamate racemase"/>
    <property type="match status" value="1"/>
</dbReference>
<evidence type="ECO:0000256" key="5">
    <source>
        <dbReference type="ARBA" id="ARBA00023235"/>
    </source>
</evidence>
<dbReference type="GO" id="GO:0008881">
    <property type="term" value="F:glutamate racemase activity"/>
    <property type="evidence" value="ECO:0007669"/>
    <property type="project" value="UniProtKB-UniRule"/>
</dbReference>
<feature type="binding site" evidence="7">
    <location>
        <begin position="9"/>
        <end position="10"/>
    </location>
    <ligand>
        <name>substrate</name>
    </ligand>
</feature>
<evidence type="ECO:0000256" key="7">
    <source>
        <dbReference type="HAMAP-Rule" id="MF_00258"/>
    </source>
</evidence>
<dbReference type="InterPro" id="IPR033134">
    <property type="entry name" value="Asp/Glu_racemase_AS_2"/>
</dbReference>
<evidence type="ECO:0000313" key="8">
    <source>
        <dbReference type="EMBL" id="RPE82552.1"/>
    </source>
</evidence>
<dbReference type="GO" id="GO:0009252">
    <property type="term" value="P:peptidoglycan biosynthetic process"/>
    <property type="evidence" value="ECO:0007669"/>
    <property type="project" value="UniProtKB-UniRule"/>
</dbReference>
<comment type="function">
    <text evidence="7">Provides the (R)-glutamate required for cell wall biosynthesis.</text>
</comment>
<gene>
    <name evidence="7" type="primary">murI</name>
    <name evidence="8" type="ORF">EDC46_1483</name>
</gene>
<organism evidence="8 9">
    <name type="scientific">Vespertiliibacter pulmonis</name>
    <dbReference type="NCBI Taxonomy" id="1443036"/>
    <lineage>
        <taxon>Bacteria</taxon>
        <taxon>Pseudomonadati</taxon>
        <taxon>Pseudomonadota</taxon>
        <taxon>Gammaproteobacteria</taxon>
        <taxon>Pasteurellales</taxon>
        <taxon>Pasteurellaceae</taxon>
        <taxon>Vespertiliibacter</taxon>
    </lineage>
</organism>
<dbReference type="PANTHER" id="PTHR21198:SF2">
    <property type="entry name" value="GLUTAMATE RACEMASE"/>
    <property type="match status" value="1"/>
</dbReference>
<protein>
    <recommendedName>
        <fullName evidence="2 7">Glutamate racemase</fullName>
        <ecNumber evidence="2 7">5.1.1.3</ecNumber>
    </recommendedName>
</protein>
<evidence type="ECO:0000256" key="3">
    <source>
        <dbReference type="ARBA" id="ARBA00022960"/>
    </source>
</evidence>
<feature type="binding site" evidence="7">
    <location>
        <begin position="185"/>
        <end position="186"/>
    </location>
    <ligand>
        <name>substrate</name>
    </ligand>
</feature>
<name>A0A3N4VHM3_9PAST</name>
<dbReference type="Proteomes" id="UP000281691">
    <property type="component" value="Unassembled WGS sequence"/>
</dbReference>
<sequence length="275" mass="30952">MQPTILLYDSGIGGLTIYDAIRESLPNAHYLYCFDNAYFPYSEKSDALLISQAKKIVQKIAEIYPLDMVIVACNTASTVVLPALREQFSFPIVGTVPAIKLAAEISQTKTIGLLATKGTVMRPYVDELIEKYARDCVVEKIGSTDLVEIVEEKQQTGKVDMNRLQRIILPWQNHPTLDTVILGCTHFPLVKNELQQLLPNISFMIDPGNGIAKRVISLLNLTEKKQQEGNESNHILPNYAFYTGVLSNFSARENMMKQWGFEKLIQLELQNIETN</sequence>
<dbReference type="GO" id="GO:0071555">
    <property type="term" value="P:cell wall organization"/>
    <property type="evidence" value="ECO:0007669"/>
    <property type="project" value="UniProtKB-KW"/>
</dbReference>
<dbReference type="InterPro" id="IPR018187">
    <property type="entry name" value="Asp/Glu_racemase_AS_1"/>
</dbReference>
<dbReference type="UniPathway" id="UPA00219"/>
<dbReference type="Gene3D" id="3.40.50.1860">
    <property type="match status" value="2"/>
</dbReference>
<feature type="active site" description="Proton donor/acceptor" evidence="7">
    <location>
        <position position="184"/>
    </location>
</feature>
<evidence type="ECO:0000256" key="1">
    <source>
        <dbReference type="ARBA" id="ARBA00001602"/>
    </source>
</evidence>
<dbReference type="AlphaFoldDB" id="A0A3N4VHM3"/>
<keyword evidence="9" id="KW-1185">Reference proteome</keyword>
<accession>A0A3N4VHM3</accession>
<comment type="catalytic activity">
    <reaction evidence="1 7">
        <text>L-glutamate = D-glutamate</text>
        <dbReference type="Rhea" id="RHEA:12813"/>
        <dbReference type="ChEBI" id="CHEBI:29985"/>
        <dbReference type="ChEBI" id="CHEBI:29986"/>
        <dbReference type="EC" id="5.1.1.3"/>
    </reaction>
</comment>
<dbReference type="HAMAP" id="MF_00258">
    <property type="entry name" value="Glu_racemase"/>
    <property type="match status" value="1"/>
</dbReference>
<comment type="pathway">
    <text evidence="7">Cell wall biogenesis; peptidoglycan biosynthesis.</text>
</comment>
<keyword evidence="6 7" id="KW-0961">Cell wall biogenesis/degradation</keyword>
<keyword evidence="5 7" id="KW-0413">Isomerase</keyword>
<dbReference type="PANTHER" id="PTHR21198">
    <property type="entry name" value="GLUTAMATE RACEMASE"/>
    <property type="match status" value="1"/>
</dbReference>
<dbReference type="GO" id="GO:0008360">
    <property type="term" value="P:regulation of cell shape"/>
    <property type="evidence" value="ECO:0007669"/>
    <property type="project" value="UniProtKB-KW"/>
</dbReference>
<comment type="similarity">
    <text evidence="7">Belongs to the aspartate/glutamate racemases family.</text>
</comment>
<keyword evidence="4 7" id="KW-0573">Peptidoglycan synthesis</keyword>
<dbReference type="Pfam" id="PF01177">
    <property type="entry name" value="Asp_Glu_race"/>
    <property type="match status" value="1"/>
</dbReference>
<dbReference type="NCBIfam" id="TIGR00067">
    <property type="entry name" value="glut_race"/>
    <property type="match status" value="1"/>
</dbReference>
<feature type="binding site" evidence="7">
    <location>
        <begin position="74"/>
        <end position="75"/>
    </location>
    <ligand>
        <name>substrate</name>
    </ligand>
</feature>
<feature type="binding site" evidence="7">
    <location>
        <begin position="41"/>
        <end position="42"/>
    </location>
    <ligand>
        <name>substrate</name>
    </ligand>
</feature>
<evidence type="ECO:0000313" key="9">
    <source>
        <dbReference type="Proteomes" id="UP000281691"/>
    </source>
</evidence>
<dbReference type="InterPro" id="IPR004391">
    <property type="entry name" value="Glu_race"/>
</dbReference>
<evidence type="ECO:0000256" key="6">
    <source>
        <dbReference type="ARBA" id="ARBA00023316"/>
    </source>
</evidence>
<dbReference type="PROSITE" id="PS00924">
    <property type="entry name" value="ASP_GLU_RACEMASE_2"/>
    <property type="match status" value="1"/>
</dbReference>
<proteinExistence type="inferred from homology"/>
<dbReference type="OrthoDB" id="9801055at2"/>
<comment type="caution">
    <text evidence="8">The sequence shown here is derived from an EMBL/GenBank/DDBJ whole genome shotgun (WGS) entry which is preliminary data.</text>
</comment>
<dbReference type="SUPFAM" id="SSF53681">
    <property type="entry name" value="Aspartate/glutamate racemase"/>
    <property type="match status" value="2"/>
</dbReference>
<keyword evidence="3 7" id="KW-0133">Cell shape</keyword>
<dbReference type="RefSeq" id="WP_124211625.1">
    <property type="nucleotide sequence ID" value="NZ_CP016615.1"/>
</dbReference>
<evidence type="ECO:0000256" key="4">
    <source>
        <dbReference type="ARBA" id="ARBA00022984"/>
    </source>
</evidence>
<feature type="active site" description="Proton donor/acceptor" evidence="7">
    <location>
        <position position="73"/>
    </location>
</feature>